<evidence type="ECO:0000256" key="1">
    <source>
        <dbReference type="SAM" id="Coils"/>
    </source>
</evidence>
<dbReference type="Pfam" id="PF04325">
    <property type="entry name" value="DUF465"/>
    <property type="match status" value="1"/>
</dbReference>
<dbReference type="Gene3D" id="6.10.280.50">
    <property type="match status" value="1"/>
</dbReference>
<protein>
    <submittedName>
        <fullName evidence="2">YdcH family protein</fullName>
    </submittedName>
</protein>
<proteinExistence type="predicted"/>
<evidence type="ECO:0000313" key="3">
    <source>
        <dbReference type="Proteomes" id="UP000568486"/>
    </source>
</evidence>
<reference evidence="2 3" key="1">
    <citation type="submission" date="2020-03" db="EMBL/GenBank/DDBJ databases">
        <title>Whole genome sequencing of clinical and environmental type strains of Ochrobactrum.</title>
        <authorList>
            <person name="Dharne M."/>
        </authorList>
    </citation>
    <scope>NUCLEOTIDE SEQUENCE [LARGE SCALE GENOMIC DNA]</scope>
    <source>
        <strain evidence="2 3">DSM 22292</strain>
    </source>
</reference>
<sequence length="93" mass="10771">MLAKLFSTQRKEPWNVEYPHTLGEEFPGQLEAIHALKAKNARFAQILEEYDSVNDRIHRAETKIEPVSQEEETNLRKQRLALKDRIAEALAEA</sequence>
<keyword evidence="1" id="KW-0175">Coiled coil</keyword>
<gene>
    <name evidence="2" type="ORF">HED52_19890</name>
</gene>
<feature type="coiled-coil region" evidence="1">
    <location>
        <begin position="43"/>
        <end position="92"/>
    </location>
</feature>
<accession>A0ABX1DWZ4</accession>
<organism evidence="2 3">
    <name type="scientific">Brucella ciceri</name>
    <dbReference type="NCBI Taxonomy" id="391287"/>
    <lineage>
        <taxon>Bacteria</taxon>
        <taxon>Pseudomonadati</taxon>
        <taxon>Pseudomonadota</taxon>
        <taxon>Alphaproteobacteria</taxon>
        <taxon>Hyphomicrobiales</taxon>
        <taxon>Brucellaceae</taxon>
        <taxon>Brucella/Ochrobactrum group</taxon>
        <taxon>Brucella</taxon>
    </lineage>
</organism>
<dbReference type="EMBL" id="JAAVLR010000002">
    <property type="protein sequence ID" value="NKC29023.1"/>
    <property type="molecule type" value="Genomic_DNA"/>
</dbReference>
<dbReference type="Proteomes" id="UP000568486">
    <property type="component" value="Unassembled WGS sequence"/>
</dbReference>
<dbReference type="InterPro" id="IPR007420">
    <property type="entry name" value="DUF465"/>
</dbReference>
<name>A0ABX1DWZ4_9HYPH</name>
<keyword evidence="3" id="KW-1185">Reference proteome</keyword>
<evidence type="ECO:0000313" key="2">
    <source>
        <dbReference type="EMBL" id="NKC29023.1"/>
    </source>
</evidence>
<dbReference type="InterPro" id="IPR038444">
    <property type="entry name" value="DUF465_sf"/>
</dbReference>
<comment type="caution">
    <text evidence="2">The sequence shown here is derived from an EMBL/GenBank/DDBJ whole genome shotgun (WGS) entry which is preliminary data.</text>
</comment>